<accession>A0ACC2IR58</accession>
<gene>
    <name evidence="1" type="ORF">OPT61_g1175</name>
</gene>
<sequence length="174" mass="18687">MGITNLRAWSIVPSRTSRSLPAFTSGERGSYRLSFVDVKCPVVSMLSSLVETIVQVFGNAPHLTLTIISHYQKTGSIIRMPSHGATNGRDSNYKMHGEPNTESPTAPPTITLAKNSNLGGSQPQERDSNSVPHPHTSFSRSSSPTQQDYVARSASSLSSNLNPKPAPEPHPAPP</sequence>
<dbReference type="Proteomes" id="UP001153331">
    <property type="component" value="Unassembled WGS sequence"/>
</dbReference>
<proteinExistence type="predicted"/>
<evidence type="ECO:0000313" key="2">
    <source>
        <dbReference type="Proteomes" id="UP001153331"/>
    </source>
</evidence>
<evidence type="ECO:0000313" key="1">
    <source>
        <dbReference type="EMBL" id="KAJ8117679.1"/>
    </source>
</evidence>
<organism evidence="1 2">
    <name type="scientific">Boeremia exigua</name>
    <dbReference type="NCBI Taxonomy" id="749465"/>
    <lineage>
        <taxon>Eukaryota</taxon>
        <taxon>Fungi</taxon>
        <taxon>Dikarya</taxon>
        <taxon>Ascomycota</taxon>
        <taxon>Pezizomycotina</taxon>
        <taxon>Dothideomycetes</taxon>
        <taxon>Pleosporomycetidae</taxon>
        <taxon>Pleosporales</taxon>
        <taxon>Pleosporineae</taxon>
        <taxon>Didymellaceae</taxon>
        <taxon>Boeremia</taxon>
    </lineage>
</organism>
<protein>
    <submittedName>
        <fullName evidence="1">Uncharacterized protein</fullName>
    </submittedName>
</protein>
<name>A0ACC2IR58_9PLEO</name>
<keyword evidence="2" id="KW-1185">Reference proteome</keyword>
<reference evidence="1" key="1">
    <citation type="submission" date="2022-11" db="EMBL/GenBank/DDBJ databases">
        <title>Genome Sequence of Boeremia exigua.</title>
        <authorList>
            <person name="Buettner E."/>
        </authorList>
    </citation>
    <scope>NUCLEOTIDE SEQUENCE</scope>
    <source>
        <strain evidence="1">CU02</strain>
    </source>
</reference>
<dbReference type="EMBL" id="JAPHNI010000044">
    <property type="protein sequence ID" value="KAJ8117679.1"/>
    <property type="molecule type" value="Genomic_DNA"/>
</dbReference>
<comment type="caution">
    <text evidence="1">The sequence shown here is derived from an EMBL/GenBank/DDBJ whole genome shotgun (WGS) entry which is preliminary data.</text>
</comment>